<comment type="caution">
    <text evidence="2">The sequence shown here is derived from an EMBL/GenBank/DDBJ whole genome shotgun (WGS) entry which is preliminary data.</text>
</comment>
<dbReference type="InterPro" id="IPR047721">
    <property type="entry name" value="DrmB"/>
</dbReference>
<organism evidence="2 3">
    <name type="scientific">Nocardioides koreensis</name>
    <dbReference type="NCBI Taxonomy" id="433651"/>
    <lineage>
        <taxon>Bacteria</taxon>
        <taxon>Bacillati</taxon>
        <taxon>Actinomycetota</taxon>
        <taxon>Actinomycetes</taxon>
        <taxon>Propionibacteriales</taxon>
        <taxon>Nocardioidaceae</taxon>
        <taxon>Nocardioides</taxon>
    </lineage>
</organism>
<evidence type="ECO:0000313" key="2">
    <source>
        <dbReference type="EMBL" id="GAA2147040.1"/>
    </source>
</evidence>
<keyword evidence="3" id="KW-1185">Reference proteome</keyword>
<evidence type="ECO:0000259" key="1">
    <source>
        <dbReference type="Pfam" id="PF09369"/>
    </source>
</evidence>
<feature type="domain" description="MrfA-like Zn-binding" evidence="1">
    <location>
        <begin position="443"/>
        <end position="540"/>
    </location>
</feature>
<name>A0ABN2ZT21_9ACTN</name>
<dbReference type="InterPro" id="IPR018973">
    <property type="entry name" value="MZB"/>
</dbReference>
<proteinExistence type="predicted"/>
<dbReference type="RefSeq" id="WP_344152036.1">
    <property type="nucleotide sequence ID" value="NZ_BAAAQR010000006.1"/>
</dbReference>
<accession>A0ABN2ZT21</accession>
<dbReference type="Proteomes" id="UP001501771">
    <property type="component" value="Unassembled WGS sequence"/>
</dbReference>
<reference evidence="2 3" key="1">
    <citation type="journal article" date="2019" name="Int. J. Syst. Evol. Microbiol.">
        <title>The Global Catalogue of Microorganisms (GCM) 10K type strain sequencing project: providing services to taxonomists for standard genome sequencing and annotation.</title>
        <authorList>
            <consortium name="The Broad Institute Genomics Platform"/>
            <consortium name="The Broad Institute Genome Sequencing Center for Infectious Disease"/>
            <person name="Wu L."/>
            <person name="Ma J."/>
        </authorList>
    </citation>
    <scope>NUCLEOTIDE SEQUENCE [LARGE SCALE GENOMIC DNA]</scope>
    <source>
        <strain evidence="2 3">JCM 16022</strain>
    </source>
</reference>
<evidence type="ECO:0000313" key="3">
    <source>
        <dbReference type="Proteomes" id="UP001501771"/>
    </source>
</evidence>
<protein>
    <submittedName>
        <fullName evidence="2">DUF1998 domain-containing protein</fullName>
    </submittedName>
</protein>
<dbReference type="EMBL" id="BAAAQR010000006">
    <property type="protein sequence ID" value="GAA2147040.1"/>
    <property type="molecule type" value="Genomic_DNA"/>
</dbReference>
<sequence>MSRRTVAEARRSQLVTTFGVGALFPAQDESFMIVGLDDWQEFLCPVVPEPRLAQSLGVHTFRLPPSGSSKGQDLPVIRFPRIHHCPACHRLGTLNRFGSWDENVHKECSRKLTPSRFVVCCTNGHIDDFPYFAWVHRGQVVHENAQHQLSLRTRGQSSSLNDIVVSCSCGVQPRSMAGSFGPKALQGIRKCTGERPWLRTAPAEECDEVPRTLQRGSSNVWFAVQRSALSIPPWSEGVMKVVGNYWPALEHVPAEALAPVLKGMQIPKSSGLSVDELIAAILEMRGEGEQATPTEADLRSEEYQALVLGRPEVDPHQQFVCEPVEGLADAASDLIARVSEVSRLREVRALQGFRRVTPGEDGGSSDRLSKLSYHPATWLPAIEVLGEGVFLRLREDVVSEWEESQFARQRAAAINDAYDMRAQQFGAGNATEISPRELLLHSFAHVLLTELSLDAGYPVASLRERVYAGPGQTGVLVYTASADSAGSLGGLSAQADPERIWGVLQSAIHRARWCSSDPVCIESSGSGADALNLSACHACLLLPETSCERMNHVLDRATLVGLPGRPEEGFFHQFIN</sequence>
<gene>
    <name evidence="2" type="ORF">GCM10009844_23860</name>
</gene>
<dbReference type="NCBIfam" id="NF038324">
    <property type="entry name" value="DrmB_fam"/>
    <property type="match status" value="1"/>
</dbReference>
<dbReference type="Pfam" id="PF09369">
    <property type="entry name" value="MZB"/>
    <property type="match status" value="1"/>
</dbReference>